<dbReference type="VEuPathDB" id="FungiDB:FVEG_01869"/>
<dbReference type="GeneID" id="30060123"/>
<accession>W7LTC6</accession>
<gene>
    <name evidence="1" type="ORF">FVEG_01869</name>
</gene>
<dbReference type="KEGG" id="fvr:FVEG_01869"/>
<organism evidence="1 2">
    <name type="scientific">Gibberella moniliformis (strain M3125 / FGSC 7600)</name>
    <name type="common">Maize ear and stalk rot fungus</name>
    <name type="synonym">Fusarium verticillioides</name>
    <dbReference type="NCBI Taxonomy" id="334819"/>
    <lineage>
        <taxon>Eukaryota</taxon>
        <taxon>Fungi</taxon>
        <taxon>Dikarya</taxon>
        <taxon>Ascomycota</taxon>
        <taxon>Pezizomycotina</taxon>
        <taxon>Sordariomycetes</taxon>
        <taxon>Hypocreomycetidae</taxon>
        <taxon>Hypocreales</taxon>
        <taxon>Nectriaceae</taxon>
        <taxon>Fusarium</taxon>
        <taxon>Fusarium fujikuroi species complex</taxon>
    </lineage>
</organism>
<sequence length="49" mass="5822">MAKLLWHWLLEGKKIKMEFLQPFSFNFHFNSIINTTSESYLSHSHPTPS</sequence>
<dbReference type="Proteomes" id="UP000009096">
    <property type="component" value="Chromosome 6"/>
</dbReference>
<protein>
    <submittedName>
        <fullName evidence="1">Uncharacterized protein</fullName>
    </submittedName>
</protein>
<keyword evidence="2" id="KW-1185">Reference proteome</keyword>
<proteinExistence type="predicted"/>
<reference evidence="1 2" key="1">
    <citation type="journal article" date="2010" name="Nature">
        <title>Comparative genomics reveals mobile pathogenicity chromosomes in Fusarium.</title>
        <authorList>
            <person name="Ma L.J."/>
            <person name="van der Does H.C."/>
            <person name="Borkovich K.A."/>
            <person name="Coleman J.J."/>
            <person name="Daboussi M.J."/>
            <person name="Di Pietro A."/>
            <person name="Dufresne M."/>
            <person name="Freitag M."/>
            <person name="Grabherr M."/>
            <person name="Henrissat B."/>
            <person name="Houterman P.M."/>
            <person name="Kang S."/>
            <person name="Shim W.B."/>
            <person name="Woloshuk C."/>
            <person name="Xie X."/>
            <person name="Xu J.R."/>
            <person name="Antoniw J."/>
            <person name="Baker S.E."/>
            <person name="Bluhm B.H."/>
            <person name="Breakspear A."/>
            <person name="Brown D.W."/>
            <person name="Butchko R.A."/>
            <person name="Chapman S."/>
            <person name="Coulson R."/>
            <person name="Coutinho P.M."/>
            <person name="Danchin E.G."/>
            <person name="Diener A."/>
            <person name="Gale L.R."/>
            <person name="Gardiner D.M."/>
            <person name="Goff S."/>
            <person name="Hammond-Kosack K.E."/>
            <person name="Hilburn K."/>
            <person name="Hua-Van A."/>
            <person name="Jonkers W."/>
            <person name="Kazan K."/>
            <person name="Kodira C.D."/>
            <person name="Koehrsen M."/>
            <person name="Kumar L."/>
            <person name="Lee Y.H."/>
            <person name="Li L."/>
            <person name="Manners J.M."/>
            <person name="Miranda-Saavedra D."/>
            <person name="Mukherjee M."/>
            <person name="Park G."/>
            <person name="Park J."/>
            <person name="Park S.Y."/>
            <person name="Proctor R.H."/>
            <person name="Regev A."/>
            <person name="Ruiz-Roldan M.C."/>
            <person name="Sain D."/>
            <person name="Sakthikumar S."/>
            <person name="Sykes S."/>
            <person name="Schwartz D.C."/>
            <person name="Turgeon B.G."/>
            <person name="Wapinski I."/>
            <person name="Yoder O."/>
            <person name="Young S."/>
            <person name="Zeng Q."/>
            <person name="Zhou S."/>
            <person name="Galagan J."/>
            <person name="Cuomo C.A."/>
            <person name="Kistler H.C."/>
            <person name="Rep M."/>
        </authorList>
    </citation>
    <scope>NUCLEOTIDE SEQUENCE [LARGE SCALE GENOMIC DNA]</scope>
    <source>
        <strain evidence="2">M3125 / FGSC 7600</strain>
    </source>
</reference>
<dbReference type="AlphaFoldDB" id="W7LTC6"/>
<dbReference type="EMBL" id="CM000583">
    <property type="protein sequence ID" value="EWG38715.1"/>
    <property type="molecule type" value="Genomic_DNA"/>
</dbReference>
<dbReference type="RefSeq" id="XP_018744906.1">
    <property type="nucleotide sequence ID" value="XM_018888880.1"/>
</dbReference>
<name>W7LTC6_GIBM7</name>
<dbReference type="EMBL" id="DS022243">
    <property type="protein sequence ID" value="EWG38715.1"/>
    <property type="molecule type" value="Genomic_DNA"/>
</dbReference>
<dbReference type="HOGENOM" id="CLU_3143188_0_0_1"/>
<evidence type="ECO:0000313" key="2">
    <source>
        <dbReference type="Proteomes" id="UP000009096"/>
    </source>
</evidence>
<evidence type="ECO:0000313" key="1">
    <source>
        <dbReference type="EMBL" id="EWG38715.1"/>
    </source>
</evidence>